<organism evidence="4 5">
    <name type="scientific">Sporisorium reilianum f. sp. reilianum</name>
    <dbReference type="NCBI Taxonomy" id="72559"/>
    <lineage>
        <taxon>Eukaryota</taxon>
        <taxon>Fungi</taxon>
        <taxon>Dikarya</taxon>
        <taxon>Basidiomycota</taxon>
        <taxon>Ustilaginomycotina</taxon>
        <taxon>Ustilaginomycetes</taxon>
        <taxon>Ustilaginales</taxon>
        <taxon>Ustilaginaceae</taxon>
        <taxon>Sporisorium</taxon>
    </lineage>
</organism>
<evidence type="ECO:0000256" key="1">
    <source>
        <dbReference type="PROSITE-ProRule" id="PRU00175"/>
    </source>
</evidence>
<name>A0A2N8UGY1_9BASI</name>
<feature type="region of interest" description="Disordered" evidence="2">
    <location>
        <begin position="127"/>
        <end position="293"/>
    </location>
</feature>
<evidence type="ECO:0000313" key="5">
    <source>
        <dbReference type="Proteomes" id="UP000239563"/>
    </source>
</evidence>
<dbReference type="GO" id="GO:0016567">
    <property type="term" value="P:protein ubiquitination"/>
    <property type="evidence" value="ECO:0007669"/>
    <property type="project" value="TreeGrafter"/>
</dbReference>
<feature type="compositionally biased region" description="Polar residues" evidence="2">
    <location>
        <begin position="152"/>
        <end position="162"/>
    </location>
</feature>
<accession>A0A2N8UGY1</accession>
<feature type="compositionally biased region" description="Basic and acidic residues" evidence="2">
    <location>
        <begin position="81"/>
        <end position="96"/>
    </location>
</feature>
<feature type="compositionally biased region" description="Polar residues" evidence="2">
    <location>
        <begin position="366"/>
        <end position="375"/>
    </location>
</feature>
<dbReference type="SMART" id="SM00184">
    <property type="entry name" value="RING"/>
    <property type="match status" value="1"/>
</dbReference>
<feature type="compositionally biased region" description="Polar residues" evidence="2">
    <location>
        <begin position="172"/>
        <end position="181"/>
    </location>
</feature>
<dbReference type="InterPro" id="IPR013083">
    <property type="entry name" value="Znf_RING/FYVE/PHD"/>
</dbReference>
<feature type="region of interest" description="Disordered" evidence="2">
    <location>
        <begin position="364"/>
        <end position="401"/>
    </location>
</feature>
<dbReference type="Pfam" id="PF13639">
    <property type="entry name" value="zf-RING_2"/>
    <property type="match status" value="1"/>
</dbReference>
<dbReference type="PROSITE" id="PS50089">
    <property type="entry name" value="ZF_RING_2"/>
    <property type="match status" value="1"/>
</dbReference>
<dbReference type="PANTHER" id="PTHR46171">
    <property type="entry name" value="GH10160P"/>
    <property type="match status" value="1"/>
</dbReference>
<evidence type="ECO:0000313" key="4">
    <source>
        <dbReference type="EMBL" id="SJX64214.1"/>
    </source>
</evidence>
<dbReference type="SUPFAM" id="SSF57850">
    <property type="entry name" value="RING/U-box"/>
    <property type="match status" value="1"/>
</dbReference>
<dbReference type="InterPro" id="IPR001841">
    <property type="entry name" value="Znf_RING"/>
</dbReference>
<dbReference type="Proteomes" id="UP000239563">
    <property type="component" value="Chromosome XI"/>
</dbReference>
<evidence type="ECO:0000256" key="2">
    <source>
        <dbReference type="SAM" id="MobiDB-lite"/>
    </source>
</evidence>
<proteinExistence type="predicted"/>
<dbReference type="PANTHER" id="PTHR46171:SF3">
    <property type="entry name" value="GH10160P"/>
    <property type="match status" value="1"/>
</dbReference>
<dbReference type="Gene3D" id="3.30.40.10">
    <property type="entry name" value="Zinc/RING finger domain, C3HC4 (zinc finger)"/>
    <property type="match status" value="1"/>
</dbReference>
<feature type="compositionally biased region" description="Low complexity" evidence="2">
    <location>
        <begin position="66"/>
        <end position="77"/>
    </location>
</feature>
<keyword evidence="1" id="KW-0479">Metal-binding</keyword>
<feature type="compositionally biased region" description="Polar residues" evidence="2">
    <location>
        <begin position="254"/>
        <end position="271"/>
    </location>
</feature>
<feature type="domain" description="RING-type" evidence="3">
    <location>
        <begin position="818"/>
        <end position="860"/>
    </location>
</feature>
<feature type="compositionally biased region" description="Polar residues" evidence="2">
    <location>
        <begin position="188"/>
        <end position="202"/>
    </location>
</feature>
<evidence type="ECO:0000259" key="3">
    <source>
        <dbReference type="PROSITE" id="PS50089"/>
    </source>
</evidence>
<keyword evidence="1" id="KW-0863">Zinc-finger</keyword>
<feature type="compositionally biased region" description="Basic and acidic residues" evidence="2">
    <location>
        <begin position="569"/>
        <end position="592"/>
    </location>
</feature>
<protein>
    <recommendedName>
        <fullName evidence="3">RING-type domain-containing protein</fullName>
    </recommendedName>
</protein>
<feature type="compositionally biased region" description="Basic and acidic residues" evidence="2">
    <location>
        <begin position="29"/>
        <end position="48"/>
    </location>
</feature>
<feature type="region of interest" description="Disordered" evidence="2">
    <location>
        <begin position="29"/>
        <end position="98"/>
    </location>
</feature>
<feature type="region of interest" description="Disordered" evidence="2">
    <location>
        <begin position="421"/>
        <end position="504"/>
    </location>
</feature>
<dbReference type="AlphaFoldDB" id="A0A2N8UGY1"/>
<gene>
    <name evidence="4" type="ORF">SRS1_14867</name>
</gene>
<feature type="compositionally biased region" description="Polar residues" evidence="2">
    <location>
        <begin position="127"/>
        <end position="138"/>
    </location>
</feature>
<sequence length="902" mass="98647">MDHLALFDGFAASTSLDFTGLPAAAAADLDRSSSCRRDTDKGKARACDDFDDDSAFQPMISGPAESSRSARSLSALSDNGSRLRDSRSADHSDSKGKARQLFTDAHAPASASACATDSQCLRRSWTSTSSQRGASVSASYHDEASLKRSIRQMGSSPSSSPRQHTRLLPPTQACSSTSQLSLDLFTTDAPSTSSLPVPSASTHARPGTPNKKRRSFRTGGDDEEQYTPRAPAVEAQPADTSLRPESHTRRASLLVNSSTRDSHSFDSNPTLCVSPEPMDSLTRSEQASSDLSHRRSAFLVSARAQRSNSSIRRRRGFYLRDADLLRNDPTEENLVSSSDRPNSSTSDTFMAEFARAVDLRLAAQPSARTPSSANTPRAHHHHVSRLASTQPDAPQLPYPRTASPLTISFAAVEVDELRQEAQRGLTARPTSRRRIPAPVLGRSLQADQDGASLTPRRTAFDLASWESSSTHQPDRASTQREAHAWRVETRRADAASTPESERLDARRPYHVSLSAAHAALESHTSDHTTADDFGAVQRPFGLRGSRLTRRPYRSRVEDNLEAGHSAVAEAERENAAHLRRRDADHSADRQADEAPDYPPPWRRSHFGVRAPSRLPERNVSISTTQPRFEPFAENPNGEPRRSTGLASSRSSLSSSLYRERHESESALEYLGRLMSHDSMLDEWMAGDAHGPLLRMAIESEVLQSYPHLRHLGHTPASTSSMFGQSPHLAFDARNFIADEDWAELSSYEGLMQLGERLGAAEICVPQSLIDTLPTCEYGKWDGGSCRQRDALSASPPLVGKGKGKQKVEPPPSARDTMCPICREDYLDSDMLMSINKCCHAFHADCIKTWFKTAKTCPLCRADAFDEISLPALPFESTSSTTATARTATLGGGSSHPTWSFNF</sequence>
<keyword evidence="1" id="KW-0862">Zinc</keyword>
<feature type="compositionally biased region" description="Basic and acidic residues" evidence="2">
    <location>
        <begin position="472"/>
        <end position="504"/>
    </location>
</feature>
<feature type="region of interest" description="Disordered" evidence="2">
    <location>
        <begin position="558"/>
        <end position="658"/>
    </location>
</feature>
<dbReference type="GO" id="GO:0008270">
    <property type="term" value="F:zinc ion binding"/>
    <property type="evidence" value="ECO:0007669"/>
    <property type="project" value="UniProtKB-KW"/>
</dbReference>
<feature type="compositionally biased region" description="Polar residues" evidence="2">
    <location>
        <begin position="281"/>
        <end position="290"/>
    </location>
</feature>
<feature type="region of interest" description="Disordered" evidence="2">
    <location>
        <begin position="793"/>
        <end position="813"/>
    </location>
</feature>
<reference evidence="4 5" key="1">
    <citation type="submission" date="2017-02" db="EMBL/GenBank/DDBJ databases">
        <authorList>
            <person name="Peterson S.W."/>
        </authorList>
    </citation>
    <scope>NUCLEOTIDE SEQUENCE [LARGE SCALE GENOMIC DNA]</scope>
    <source>
        <strain evidence="4 5">SRS1_H2-8</strain>
    </source>
</reference>
<feature type="compositionally biased region" description="Low complexity" evidence="2">
    <location>
        <begin position="642"/>
        <end position="656"/>
    </location>
</feature>
<dbReference type="GO" id="GO:0061630">
    <property type="term" value="F:ubiquitin protein ligase activity"/>
    <property type="evidence" value="ECO:0007669"/>
    <property type="project" value="TreeGrafter"/>
</dbReference>
<dbReference type="EMBL" id="LT795064">
    <property type="protein sequence ID" value="SJX64214.1"/>
    <property type="molecule type" value="Genomic_DNA"/>
</dbReference>